<protein>
    <submittedName>
        <fullName evidence="2">Uncharacterized protein</fullName>
    </submittedName>
</protein>
<sequence>MQIIGLIFICDPPKLQNPRKISNIEKEVLTETDIEYYFSDSSEDSDDTLLDAIKNAEFGPKIVLKSWTFYCLAVTLFCCSFYGNLYYNLYKTFANHFIDDDMFMAGVFSAGTIANAIARIGDKLMYSIWLIFMFICIAANQSLFITAVVKCFGTKHKSMNYGCLIFSTTISGILLSAICQTMLSKIGYTWMFTIAGIFAIIGN</sequence>
<evidence type="ECO:0000313" key="1">
    <source>
        <dbReference type="Proteomes" id="UP000887580"/>
    </source>
</evidence>
<dbReference type="WBParaSite" id="PS1159_v2.g1471.t1">
    <property type="protein sequence ID" value="PS1159_v2.g1471.t1"/>
    <property type="gene ID" value="PS1159_v2.g1471"/>
</dbReference>
<dbReference type="Proteomes" id="UP000887580">
    <property type="component" value="Unplaced"/>
</dbReference>
<reference evidence="2" key="1">
    <citation type="submission" date="2022-11" db="UniProtKB">
        <authorList>
            <consortium name="WormBaseParasite"/>
        </authorList>
    </citation>
    <scope>IDENTIFICATION</scope>
</reference>
<name>A0AC35FA84_9BILA</name>
<proteinExistence type="predicted"/>
<evidence type="ECO:0000313" key="2">
    <source>
        <dbReference type="WBParaSite" id="PS1159_v2.g1471.t1"/>
    </source>
</evidence>
<accession>A0AC35FA84</accession>
<organism evidence="1 2">
    <name type="scientific">Panagrolaimus sp. PS1159</name>
    <dbReference type="NCBI Taxonomy" id="55785"/>
    <lineage>
        <taxon>Eukaryota</taxon>
        <taxon>Metazoa</taxon>
        <taxon>Ecdysozoa</taxon>
        <taxon>Nematoda</taxon>
        <taxon>Chromadorea</taxon>
        <taxon>Rhabditida</taxon>
        <taxon>Tylenchina</taxon>
        <taxon>Panagrolaimomorpha</taxon>
        <taxon>Panagrolaimoidea</taxon>
        <taxon>Panagrolaimidae</taxon>
        <taxon>Panagrolaimus</taxon>
    </lineage>
</organism>